<dbReference type="PANTHER" id="PTHR43581">
    <property type="entry name" value="ATP/GTP PHOSPHATASE"/>
    <property type="match status" value="1"/>
</dbReference>
<dbReference type="Gene3D" id="3.40.50.300">
    <property type="entry name" value="P-loop containing nucleotide triphosphate hydrolases"/>
    <property type="match status" value="1"/>
</dbReference>
<evidence type="ECO:0000313" key="3">
    <source>
        <dbReference type="EMBL" id="MDW8802634.1"/>
    </source>
</evidence>
<accession>A0ABU4JXK4</accession>
<dbReference type="InterPro" id="IPR051396">
    <property type="entry name" value="Bact_Antivir_Def_Nuclease"/>
</dbReference>
<feature type="domain" description="Endonuclease GajA/Old nuclease/RecF-like AAA" evidence="1">
    <location>
        <begin position="1"/>
        <end position="388"/>
    </location>
</feature>
<keyword evidence="4" id="KW-1185">Reference proteome</keyword>
<name>A0ABU4JXK4_9CLOT</name>
<sequence>MYIREVFVRNFRKFNDEGVTFNFRKGINIILGENNGGKSSIIDALRLALLSGQYRKGIYINISDFHINEFGERASEIRIDVYFEELTEEQAVAFYKLTDGANTSKAELHVIYQTYKDNKGNEKVKDYIYGGSRNEPIDKETFDNINLVFMAALRDVENDLKPSRNSQLASLLYTFAPNNEDRERITSTFIEANERVKGDEAISAVEKTINSNLSLIEKEELNQQISINLISPTFESIAGNLDLCYEFPRRYIKILRNELKKLREHFDISDLSHVVSDVDEDYIKVDVKKLKEDGKLVKLYNELISKIQGNNLAVRQNGLGYNNLLSMATTLGDLQKKPSDEEISIFLVEEPESHLHPQLLELLFNFFRQSDKSNKIQIFMTSHSPTLVSKADIDSLNIMYNQDGKVNCSSLSQLQLLDEDKEDLKRYLDVTKSQLFFAKRIVFVEGISEAILLSEFANLMGKPFDKYSVEVVNIDGVDFEPFAKLFADNGDHKNLKHLCAIISDDDRCTNQDDKYVIKNDELTFSKADINAIRDKLKKGQISSRAQKLNGFSGDNVLVKLAMKTLEYELALPKENTETLLKVLDKIHPKNSAKIKGLIEKGEEQEKIAIMIWLAVRDCKGAFAQRLASEINKITICEQGDKKFKVPNYIQSAINFLIQ</sequence>
<dbReference type="Proteomes" id="UP001281656">
    <property type="component" value="Unassembled WGS sequence"/>
</dbReference>
<dbReference type="SUPFAM" id="SSF52540">
    <property type="entry name" value="P-loop containing nucleoside triphosphate hydrolases"/>
    <property type="match status" value="1"/>
</dbReference>
<dbReference type="PANTHER" id="PTHR43581:SF4">
    <property type="entry name" value="ATP_GTP PHOSPHATASE"/>
    <property type="match status" value="1"/>
</dbReference>
<comment type="caution">
    <text evidence="3">The sequence shown here is derived from an EMBL/GenBank/DDBJ whole genome shotgun (WGS) entry which is preliminary data.</text>
</comment>
<dbReference type="InterPro" id="IPR041685">
    <property type="entry name" value="AAA_GajA/Old/RecF-like"/>
</dbReference>
<reference evidence="3 4" key="1">
    <citation type="submission" date="2023-04" db="EMBL/GenBank/DDBJ databases">
        <title>Clostridium tannerae sp. nov., isolated from the fecal material of an alpaca.</title>
        <authorList>
            <person name="Miller S."/>
            <person name="Hendry M."/>
            <person name="King J."/>
            <person name="Sankaranarayanan K."/>
            <person name="Lawson P.A."/>
        </authorList>
    </citation>
    <scope>NUCLEOTIDE SEQUENCE [LARGE SCALE GENOMIC DNA]</scope>
    <source>
        <strain evidence="3 4">A1-XYC3</strain>
    </source>
</reference>
<dbReference type="EMBL" id="JARUJP010000024">
    <property type="protein sequence ID" value="MDW8802634.1"/>
    <property type="molecule type" value="Genomic_DNA"/>
</dbReference>
<dbReference type="CDD" id="cd01026">
    <property type="entry name" value="TOPRIM_OLD"/>
    <property type="match status" value="1"/>
</dbReference>
<evidence type="ECO:0000259" key="1">
    <source>
        <dbReference type="Pfam" id="PF13175"/>
    </source>
</evidence>
<proteinExistence type="predicted"/>
<evidence type="ECO:0000313" key="4">
    <source>
        <dbReference type="Proteomes" id="UP001281656"/>
    </source>
</evidence>
<dbReference type="InterPro" id="IPR027417">
    <property type="entry name" value="P-loop_NTPase"/>
</dbReference>
<protein>
    <submittedName>
        <fullName evidence="3">AAA family ATPase</fullName>
    </submittedName>
</protein>
<dbReference type="Pfam" id="PF13175">
    <property type="entry name" value="AAA_15"/>
    <property type="match status" value="1"/>
</dbReference>
<dbReference type="InterPro" id="IPR034139">
    <property type="entry name" value="TOPRIM_OLD"/>
</dbReference>
<feature type="domain" description="OLD protein-like TOPRIM" evidence="2">
    <location>
        <begin position="436"/>
        <end position="506"/>
    </location>
</feature>
<gene>
    <name evidence="3" type="ORF">P8V03_15915</name>
</gene>
<dbReference type="RefSeq" id="WP_318798933.1">
    <property type="nucleotide sequence ID" value="NZ_JARUJP010000024.1"/>
</dbReference>
<evidence type="ECO:0000259" key="2">
    <source>
        <dbReference type="Pfam" id="PF20469"/>
    </source>
</evidence>
<organism evidence="3 4">
    <name type="scientific">Clostridium tanneri</name>
    <dbReference type="NCBI Taxonomy" id="3037988"/>
    <lineage>
        <taxon>Bacteria</taxon>
        <taxon>Bacillati</taxon>
        <taxon>Bacillota</taxon>
        <taxon>Clostridia</taxon>
        <taxon>Eubacteriales</taxon>
        <taxon>Clostridiaceae</taxon>
        <taxon>Clostridium</taxon>
    </lineage>
</organism>
<dbReference type="Pfam" id="PF20469">
    <property type="entry name" value="OLD-like_TOPRIM"/>
    <property type="match status" value="1"/>
</dbReference>